<organism evidence="2 3">
    <name type="scientific">Nosema granulosis</name>
    <dbReference type="NCBI Taxonomy" id="83296"/>
    <lineage>
        <taxon>Eukaryota</taxon>
        <taxon>Fungi</taxon>
        <taxon>Fungi incertae sedis</taxon>
        <taxon>Microsporidia</taxon>
        <taxon>Nosematidae</taxon>
        <taxon>Nosema</taxon>
    </lineage>
</organism>
<feature type="region of interest" description="Disordered" evidence="1">
    <location>
        <begin position="1"/>
        <end position="62"/>
    </location>
</feature>
<keyword evidence="3" id="KW-1185">Reference proteome</keyword>
<evidence type="ECO:0000313" key="3">
    <source>
        <dbReference type="Proteomes" id="UP000740883"/>
    </source>
</evidence>
<name>A0A9P6H3G1_9MICR</name>
<comment type="caution">
    <text evidence="2">The sequence shown here is derived from an EMBL/GenBank/DDBJ whole genome shotgun (WGS) entry which is preliminary data.</text>
</comment>
<evidence type="ECO:0000256" key="1">
    <source>
        <dbReference type="SAM" id="MobiDB-lite"/>
    </source>
</evidence>
<feature type="compositionally biased region" description="Polar residues" evidence="1">
    <location>
        <begin position="20"/>
        <end position="33"/>
    </location>
</feature>
<evidence type="ECO:0000313" key="2">
    <source>
        <dbReference type="EMBL" id="KAF9764516.1"/>
    </source>
</evidence>
<reference evidence="2 3" key="1">
    <citation type="journal article" date="2020" name="Genome Biol. Evol.">
        <title>Comparative genomics of strictly vertically transmitted, feminizing microsporidia endosymbionts of amphipod crustaceans.</title>
        <authorList>
            <person name="Cormier A."/>
            <person name="Chebbi M.A."/>
            <person name="Giraud I."/>
            <person name="Wattier R."/>
            <person name="Teixeira M."/>
            <person name="Gilbert C."/>
            <person name="Rigaud T."/>
            <person name="Cordaux R."/>
        </authorList>
    </citation>
    <scope>NUCLEOTIDE SEQUENCE [LARGE SCALE GENOMIC DNA]</scope>
    <source>
        <strain evidence="2 3">Ou3-Ou53</strain>
    </source>
</reference>
<sequence>MENKDKDDSKMSKSEEMSQRTKSIPNKDTTGALESTVDDVDKLKVSQSTKDKAIEQSEPVETPKRRMVSFLEDLEEVFYLYNYTESNRLFDEMMDADSKVAPEYRSRYVSSHNETYVDKLEVSQSTDDVHETISIEQSETVETP</sequence>
<dbReference type="AlphaFoldDB" id="A0A9P6H3G1"/>
<dbReference type="EMBL" id="SBJO01000019">
    <property type="protein sequence ID" value="KAF9764516.1"/>
    <property type="molecule type" value="Genomic_DNA"/>
</dbReference>
<gene>
    <name evidence="2" type="ORF">NGRA_0496</name>
</gene>
<accession>A0A9P6H3G1</accession>
<dbReference type="Proteomes" id="UP000740883">
    <property type="component" value="Unassembled WGS sequence"/>
</dbReference>
<proteinExistence type="predicted"/>
<feature type="compositionally biased region" description="Basic and acidic residues" evidence="1">
    <location>
        <begin position="39"/>
        <end position="55"/>
    </location>
</feature>
<feature type="compositionally biased region" description="Polar residues" evidence="1">
    <location>
        <begin position="134"/>
        <end position="144"/>
    </location>
</feature>
<feature type="non-terminal residue" evidence="2">
    <location>
        <position position="144"/>
    </location>
</feature>
<feature type="region of interest" description="Disordered" evidence="1">
    <location>
        <begin position="123"/>
        <end position="144"/>
    </location>
</feature>
<feature type="compositionally biased region" description="Basic and acidic residues" evidence="1">
    <location>
        <begin position="123"/>
        <end position="133"/>
    </location>
</feature>
<protein>
    <submittedName>
        <fullName evidence="2">Uncharacterized protein</fullName>
    </submittedName>
</protein>
<feature type="compositionally biased region" description="Basic and acidic residues" evidence="1">
    <location>
        <begin position="1"/>
        <end position="19"/>
    </location>
</feature>